<dbReference type="Proteomes" id="UP000177763">
    <property type="component" value="Unassembled WGS sequence"/>
</dbReference>
<evidence type="ECO:0000259" key="1">
    <source>
        <dbReference type="Pfam" id="PF13338"/>
    </source>
</evidence>
<evidence type="ECO:0000313" key="2">
    <source>
        <dbReference type="EMBL" id="OGC56863.1"/>
    </source>
</evidence>
<comment type="caution">
    <text evidence="2">The sequence shown here is derived from an EMBL/GenBank/DDBJ whole genome shotgun (WGS) entry which is preliminary data.</text>
</comment>
<feature type="domain" description="AbiEi antitoxin N-terminal" evidence="1">
    <location>
        <begin position="7"/>
        <end position="56"/>
    </location>
</feature>
<accession>A0A1F4VJD2</accession>
<proteinExistence type="predicted"/>
<dbReference type="EMBL" id="MEVN01000027">
    <property type="protein sequence ID" value="OGC56863.1"/>
    <property type="molecule type" value="Genomic_DNA"/>
</dbReference>
<evidence type="ECO:0000313" key="3">
    <source>
        <dbReference type="Proteomes" id="UP000177763"/>
    </source>
</evidence>
<gene>
    <name evidence="2" type="ORF">A3H26_04110</name>
</gene>
<dbReference type="AlphaFoldDB" id="A0A1F4VJD2"/>
<organism evidence="2 3">
    <name type="scientific">candidate division WWE3 bacterium RIFCSPLOWO2_12_FULL_36_10</name>
    <dbReference type="NCBI Taxonomy" id="1802630"/>
    <lineage>
        <taxon>Bacteria</taxon>
        <taxon>Katanobacteria</taxon>
    </lineage>
</organism>
<dbReference type="STRING" id="1802630.A3H26_04110"/>
<reference evidence="2 3" key="1">
    <citation type="journal article" date="2016" name="Nat. Commun.">
        <title>Thousands of microbial genomes shed light on interconnected biogeochemical processes in an aquifer system.</title>
        <authorList>
            <person name="Anantharaman K."/>
            <person name="Brown C.T."/>
            <person name="Hug L.A."/>
            <person name="Sharon I."/>
            <person name="Castelle C.J."/>
            <person name="Probst A.J."/>
            <person name="Thomas B.C."/>
            <person name="Singh A."/>
            <person name="Wilkins M.J."/>
            <person name="Karaoz U."/>
            <person name="Brodie E.L."/>
            <person name="Williams K.H."/>
            <person name="Hubbard S.S."/>
            <person name="Banfield J.F."/>
        </authorList>
    </citation>
    <scope>NUCLEOTIDE SEQUENCE [LARGE SCALE GENOMIC DNA]</scope>
</reference>
<dbReference type="InterPro" id="IPR025159">
    <property type="entry name" value="AbiEi_N"/>
</dbReference>
<sequence>MQKGDYLTTLLRSTKSVLTLKDIALLWQDSDTNAARVRLNYYVKKGDLYRLRRGLYSKDKNYSKLELGARIFTPSYISFETVLAKEGLIFQYQTAVTLASYLTRQVTVADQVFNYQSLKKEVLINNKGILTENEISIASKERAFIDTLYVHNGYHFDNLRSLNWDLVFEMLPLYENDRVVKTVNKLFLESKEGIY</sequence>
<protein>
    <recommendedName>
        <fullName evidence="1">AbiEi antitoxin N-terminal domain-containing protein</fullName>
    </recommendedName>
</protein>
<name>A0A1F4VJD2_UNCKA</name>
<dbReference type="Pfam" id="PF13338">
    <property type="entry name" value="AbiEi_4"/>
    <property type="match status" value="1"/>
</dbReference>